<dbReference type="Proteomes" id="UP000292702">
    <property type="component" value="Unassembled WGS sequence"/>
</dbReference>
<evidence type="ECO:0008006" key="7">
    <source>
        <dbReference type="Google" id="ProtNLM"/>
    </source>
</evidence>
<dbReference type="STRING" id="92696.A0A4R0RE30"/>
<keyword evidence="4" id="KW-0560">Oxidoreductase</keyword>
<reference evidence="5 6" key="1">
    <citation type="submission" date="2018-11" db="EMBL/GenBank/DDBJ databases">
        <title>Genome assembly of Steccherinum ochraceum LE-BIN_3174, the white-rot fungus of the Steccherinaceae family (The Residual Polyporoid clade, Polyporales, Basidiomycota).</title>
        <authorList>
            <person name="Fedorova T.V."/>
            <person name="Glazunova O.A."/>
            <person name="Landesman E.O."/>
            <person name="Moiseenko K.V."/>
            <person name="Psurtseva N.V."/>
            <person name="Savinova O.S."/>
            <person name="Shakhova N.V."/>
            <person name="Tyazhelova T.V."/>
            <person name="Vasina D.V."/>
        </authorList>
    </citation>
    <scope>NUCLEOTIDE SEQUENCE [LARGE SCALE GENOMIC DNA]</scope>
    <source>
        <strain evidence="5 6">LE-BIN_3174</strain>
    </source>
</reference>
<comment type="caution">
    <text evidence="5">The sequence shown here is derived from an EMBL/GenBank/DDBJ whole genome shotgun (WGS) entry which is preliminary data.</text>
</comment>
<evidence type="ECO:0000313" key="6">
    <source>
        <dbReference type="Proteomes" id="UP000292702"/>
    </source>
</evidence>
<dbReference type="GO" id="GO:0050661">
    <property type="term" value="F:NADP binding"/>
    <property type="evidence" value="ECO:0007669"/>
    <property type="project" value="InterPro"/>
</dbReference>
<dbReference type="AlphaFoldDB" id="A0A4R0RE30"/>
<dbReference type="InterPro" id="IPR036188">
    <property type="entry name" value="FAD/NAD-bd_sf"/>
</dbReference>
<dbReference type="OrthoDB" id="74360at2759"/>
<evidence type="ECO:0000256" key="3">
    <source>
        <dbReference type="ARBA" id="ARBA00022827"/>
    </source>
</evidence>
<evidence type="ECO:0000256" key="4">
    <source>
        <dbReference type="ARBA" id="ARBA00023002"/>
    </source>
</evidence>
<dbReference type="PRINTS" id="PR00368">
    <property type="entry name" value="FADPNR"/>
</dbReference>
<dbReference type="PANTHER" id="PTHR42877:SF4">
    <property type="entry name" value="FAD_NAD(P)-BINDING DOMAIN-CONTAINING PROTEIN-RELATED"/>
    <property type="match status" value="1"/>
</dbReference>
<dbReference type="PANTHER" id="PTHR42877">
    <property type="entry name" value="L-ORNITHINE N(5)-MONOOXYGENASE-RELATED"/>
    <property type="match status" value="1"/>
</dbReference>
<name>A0A4R0RE30_9APHY</name>
<dbReference type="InterPro" id="IPR020946">
    <property type="entry name" value="Flavin_mOase-like"/>
</dbReference>
<protein>
    <recommendedName>
        <fullName evidence="7">FAD/NAD(P)-binding domain-containing protein</fullName>
    </recommendedName>
</protein>
<sequence length="552" mass="62384">MASSTFKGDTTPRRVVIIGGGVGGLTAAITVKRQLGFDNFTLYEQSSGVGGVWHHNTYPGAAADIGTHWYSLSSDINPDWDRSHVLQADLLKYWIGLTRKYGVDKNIVVNTSVTKLIWDEAKQLYYVHTQNSETGETSVDYANAVISGVGLLNVPHYPKEMEGAKTKFKGAHFHSARWDHSVDLHNKRVAVIGNGCSGCQLMPFLVQDPTTQVVNYCRSPGWFLPDMRMRIPIVFRWMMKYIPFVKQFARYAVFVQHELIYYALFPFGKTALIKWGLGMYIKSQTPKKYHDKVVPTHPSGCKRFVIDAGYLKSLHKDNFDVNYDGVQEVTETGILTKKGEFKEYDVIVEATGFDTDSYPFEIIGVGGKTIQEYYDEQGGPTAYIGTTAPGFPNFFTLSGPNTITGHGSVVFTTESQLMHITQLLEPVLKGWASSFDVTKKAADKYNTYLHNRLRDSIWSGCASWYRVGSEGRITGVWPGAIWTQWWWLRKVTWSDYKGQGAEQWARRQRYTRLISLVKNACWVLVFLWAGVNWRVLRSLGETGLQKLSTMIA</sequence>
<dbReference type="Pfam" id="PF00743">
    <property type="entry name" value="FMO-like"/>
    <property type="match status" value="1"/>
</dbReference>
<accession>A0A4R0RE30</accession>
<keyword evidence="3" id="KW-0274">FAD</keyword>
<gene>
    <name evidence="5" type="ORF">EIP91_002764</name>
</gene>
<keyword evidence="2" id="KW-0285">Flavoprotein</keyword>
<dbReference type="Gene3D" id="3.50.50.60">
    <property type="entry name" value="FAD/NAD(P)-binding domain"/>
    <property type="match status" value="2"/>
</dbReference>
<dbReference type="GO" id="GO:0050660">
    <property type="term" value="F:flavin adenine dinucleotide binding"/>
    <property type="evidence" value="ECO:0007669"/>
    <property type="project" value="InterPro"/>
</dbReference>
<evidence type="ECO:0000256" key="2">
    <source>
        <dbReference type="ARBA" id="ARBA00022630"/>
    </source>
</evidence>
<dbReference type="EMBL" id="RWJN01000185">
    <property type="protein sequence ID" value="TCD65366.1"/>
    <property type="molecule type" value="Genomic_DNA"/>
</dbReference>
<evidence type="ECO:0000313" key="5">
    <source>
        <dbReference type="EMBL" id="TCD65366.1"/>
    </source>
</evidence>
<evidence type="ECO:0000256" key="1">
    <source>
        <dbReference type="ARBA" id="ARBA00010139"/>
    </source>
</evidence>
<comment type="similarity">
    <text evidence="1">Belongs to the FAD-binding monooxygenase family.</text>
</comment>
<proteinExistence type="inferred from homology"/>
<dbReference type="InterPro" id="IPR051209">
    <property type="entry name" value="FAD-bind_Monooxygenase_sf"/>
</dbReference>
<organism evidence="5 6">
    <name type="scientific">Steccherinum ochraceum</name>
    <dbReference type="NCBI Taxonomy" id="92696"/>
    <lineage>
        <taxon>Eukaryota</taxon>
        <taxon>Fungi</taxon>
        <taxon>Dikarya</taxon>
        <taxon>Basidiomycota</taxon>
        <taxon>Agaricomycotina</taxon>
        <taxon>Agaricomycetes</taxon>
        <taxon>Polyporales</taxon>
        <taxon>Steccherinaceae</taxon>
        <taxon>Steccherinum</taxon>
    </lineage>
</organism>
<dbReference type="SUPFAM" id="SSF51905">
    <property type="entry name" value="FAD/NAD(P)-binding domain"/>
    <property type="match status" value="2"/>
</dbReference>
<keyword evidence="6" id="KW-1185">Reference proteome</keyword>
<dbReference type="GO" id="GO:0004499">
    <property type="term" value="F:N,N-dimethylaniline monooxygenase activity"/>
    <property type="evidence" value="ECO:0007669"/>
    <property type="project" value="InterPro"/>
</dbReference>